<feature type="transmembrane region" description="Helical" evidence="2">
    <location>
        <begin position="409"/>
        <end position="426"/>
    </location>
</feature>
<protein>
    <submittedName>
        <fullName evidence="4">Acyltransferase family protein</fullName>
    </submittedName>
</protein>
<dbReference type="RefSeq" id="WP_159901664.1">
    <property type="nucleotide sequence ID" value="NZ_BAABFX010000044.1"/>
</dbReference>
<feature type="transmembrane region" description="Helical" evidence="2">
    <location>
        <begin position="195"/>
        <end position="215"/>
    </location>
</feature>
<evidence type="ECO:0000313" key="5">
    <source>
        <dbReference type="Proteomes" id="UP001500390"/>
    </source>
</evidence>
<dbReference type="Proteomes" id="UP001500390">
    <property type="component" value="Unassembled WGS sequence"/>
</dbReference>
<feature type="transmembrane region" description="Helical" evidence="2">
    <location>
        <begin position="347"/>
        <end position="366"/>
    </location>
</feature>
<feature type="transmembrane region" description="Helical" evidence="2">
    <location>
        <begin position="171"/>
        <end position="189"/>
    </location>
</feature>
<feature type="transmembrane region" description="Helical" evidence="2">
    <location>
        <begin position="107"/>
        <end position="127"/>
    </location>
</feature>
<proteinExistence type="predicted"/>
<organism evidence="4 5">
    <name type="scientific">Ornithinibacter aureus</name>
    <dbReference type="NCBI Taxonomy" id="622664"/>
    <lineage>
        <taxon>Bacteria</taxon>
        <taxon>Bacillati</taxon>
        <taxon>Actinomycetota</taxon>
        <taxon>Actinomycetes</taxon>
        <taxon>Micrococcales</taxon>
        <taxon>Intrasporangiaceae</taxon>
        <taxon>Ornithinibacter</taxon>
    </lineage>
</organism>
<evidence type="ECO:0000256" key="1">
    <source>
        <dbReference type="SAM" id="MobiDB-lite"/>
    </source>
</evidence>
<keyword evidence="5" id="KW-1185">Reference proteome</keyword>
<feature type="transmembrane region" description="Helical" evidence="2">
    <location>
        <begin position="378"/>
        <end position="397"/>
    </location>
</feature>
<gene>
    <name evidence="4" type="ORF">GCM10023153_30410</name>
</gene>
<evidence type="ECO:0000259" key="3">
    <source>
        <dbReference type="Pfam" id="PF01757"/>
    </source>
</evidence>
<keyword evidence="2" id="KW-0472">Membrane</keyword>
<dbReference type="EMBL" id="BAABFX010000044">
    <property type="protein sequence ID" value="GAA4401815.1"/>
    <property type="molecule type" value="Genomic_DNA"/>
</dbReference>
<feature type="transmembrane region" description="Helical" evidence="2">
    <location>
        <begin position="147"/>
        <end position="166"/>
    </location>
</feature>
<evidence type="ECO:0000313" key="4">
    <source>
        <dbReference type="EMBL" id="GAA4401815.1"/>
    </source>
</evidence>
<dbReference type="GO" id="GO:0016746">
    <property type="term" value="F:acyltransferase activity"/>
    <property type="evidence" value="ECO:0007669"/>
    <property type="project" value="UniProtKB-KW"/>
</dbReference>
<feature type="transmembrane region" description="Helical" evidence="2">
    <location>
        <begin position="266"/>
        <end position="286"/>
    </location>
</feature>
<feature type="transmembrane region" description="Helical" evidence="2">
    <location>
        <begin position="23"/>
        <end position="44"/>
    </location>
</feature>
<keyword evidence="4" id="KW-0808">Transferase</keyword>
<keyword evidence="2" id="KW-0812">Transmembrane</keyword>
<feature type="transmembrane region" description="Helical" evidence="2">
    <location>
        <begin position="64"/>
        <end position="86"/>
    </location>
</feature>
<feature type="transmembrane region" description="Helical" evidence="2">
    <location>
        <begin position="307"/>
        <end position="327"/>
    </location>
</feature>
<feature type="compositionally biased region" description="Pro residues" evidence="1">
    <location>
        <begin position="439"/>
        <end position="455"/>
    </location>
</feature>
<keyword evidence="2" id="KW-1133">Transmembrane helix</keyword>
<dbReference type="InterPro" id="IPR002656">
    <property type="entry name" value="Acyl_transf_3_dom"/>
</dbReference>
<sequence length="455" mass="48670">MDLSTVRDLAAATPTTRNRVVDLLRAAAIVVVVLGHWLMAAVVVRDGELEIGHLLELAPWTHPLTWVFQVMPVFFLVGGYANGLSWRSARAKHLSYAGWLRARLQRLLTPVVPLLPVWLLAVVVAHAAGVPAATLRTASQVALVPTWFLAAYVVVCAVAPATLWLWERFGWASIVGGLVVGCLVDLVSIGTDTLAIGFANYVVVWATVHQLGYAWLDGRLAGTGRRLGLAAVGLVGVVGLVWAGPYPVSMIGLDGAAVNNSYPTRVTLGFLGLLQAGLVLSLEPVLARWLQQPRAWSATVLLNTRIMTLYLWHLTAMVLVIGLSLLLGGPGLGVTPMTGTWWATRPLWWAVLGLVTLVFIAVLGRFETPRRDDSPAPPVWLPVLVTVLACGGLGFMAAKGIVGADGVHWWWPVLVVGAVALLRLPVTAHPRAGATSPRGPVPGPRAYPRTPRPQG</sequence>
<feature type="region of interest" description="Disordered" evidence="1">
    <location>
        <begin position="432"/>
        <end position="455"/>
    </location>
</feature>
<comment type="caution">
    <text evidence="4">The sequence shown here is derived from an EMBL/GenBank/DDBJ whole genome shotgun (WGS) entry which is preliminary data.</text>
</comment>
<name>A0ABP8K959_9MICO</name>
<keyword evidence="4" id="KW-0012">Acyltransferase</keyword>
<reference evidence="5" key="1">
    <citation type="journal article" date="2019" name="Int. J. Syst. Evol. Microbiol.">
        <title>The Global Catalogue of Microorganisms (GCM) 10K type strain sequencing project: providing services to taxonomists for standard genome sequencing and annotation.</title>
        <authorList>
            <consortium name="The Broad Institute Genomics Platform"/>
            <consortium name="The Broad Institute Genome Sequencing Center for Infectious Disease"/>
            <person name="Wu L."/>
            <person name="Ma J."/>
        </authorList>
    </citation>
    <scope>NUCLEOTIDE SEQUENCE [LARGE SCALE GENOMIC DNA]</scope>
    <source>
        <strain evidence="5">JCM 17738</strain>
    </source>
</reference>
<feature type="transmembrane region" description="Helical" evidence="2">
    <location>
        <begin position="227"/>
        <end position="246"/>
    </location>
</feature>
<feature type="domain" description="Acyltransferase 3" evidence="3">
    <location>
        <begin position="21"/>
        <end position="363"/>
    </location>
</feature>
<accession>A0ABP8K959</accession>
<dbReference type="Pfam" id="PF01757">
    <property type="entry name" value="Acyl_transf_3"/>
    <property type="match status" value="1"/>
</dbReference>
<evidence type="ECO:0000256" key="2">
    <source>
        <dbReference type="SAM" id="Phobius"/>
    </source>
</evidence>